<gene>
    <name evidence="1" type="ORF">DL897_10640</name>
</gene>
<dbReference type="InterPro" id="IPR010763">
    <property type="entry name" value="DgaF"/>
</dbReference>
<protein>
    <submittedName>
        <fullName evidence="1">2-dehydro-3-deoxyphosphooctonate aldolase</fullName>
    </submittedName>
</protein>
<dbReference type="EMBL" id="QJKK01000005">
    <property type="protein sequence ID" value="RAL24138.1"/>
    <property type="molecule type" value="Genomic_DNA"/>
</dbReference>
<proteinExistence type="predicted"/>
<name>A0A364K422_9BACL</name>
<keyword evidence="2" id="KW-1185">Reference proteome</keyword>
<evidence type="ECO:0000313" key="2">
    <source>
        <dbReference type="Proteomes" id="UP000251213"/>
    </source>
</evidence>
<dbReference type="Gene3D" id="3.20.20.70">
    <property type="entry name" value="Aldolase class I"/>
    <property type="match status" value="1"/>
</dbReference>
<dbReference type="Pfam" id="PF07071">
    <property type="entry name" value="KDGP_aldolase"/>
    <property type="match status" value="1"/>
</dbReference>
<dbReference type="RefSeq" id="WP_113659131.1">
    <property type="nucleotide sequence ID" value="NZ_KZ845667.1"/>
</dbReference>
<reference evidence="1 2" key="1">
    <citation type="submission" date="2018-06" db="EMBL/GenBank/DDBJ databases">
        <title>Thermoflavimicrobium daqus sp. nov., a thermophilic microbe isolated from Moutai-flavour Daqu.</title>
        <authorList>
            <person name="Wang X."/>
            <person name="Zhou H."/>
        </authorList>
    </citation>
    <scope>NUCLEOTIDE SEQUENCE [LARGE SCALE GENOMIC DNA]</scope>
    <source>
        <strain evidence="1 2">FBKL4.011</strain>
    </source>
</reference>
<dbReference type="OrthoDB" id="6580179at2"/>
<evidence type="ECO:0000313" key="1">
    <source>
        <dbReference type="EMBL" id="RAL24138.1"/>
    </source>
</evidence>
<dbReference type="AlphaFoldDB" id="A0A364K422"/>
<reference evidence="1 2" key="2">
    <citation type="submission" date="2018-06" db="EMBL/GenBank/DDBJ databases">
        <authorList>
            <person name="Zhirakovskaya E."/>
        </authorList>
    </citation>
    <scope>NUCLEOTIDE SEQUENCE [LARGE SCALE GENOMIC DNA]</scope>
    <source>
        <strain evidence="1 2">FBKL4.011</strain>
    </source>
</reference>
<dbReference type="NCBIfam" id="TIGR03581">
    <property type="entry name" value="EF_0839"/>
    <property type="match status" value="1"/>
</dbReference>
<dbReference type="InterPro" id="IPR013785">
    <property type="entry name" value="Aldolase_TIM"/>
</dbReference>
<organism evidence="1 2">
    <name type="scientific">Thermoflavimicrobium daqui</name>
    <dbReference type="NCBI Taxonomy" id="2137476"/>
    <lineage>
        <taxon>Bacteria</taxon>
        <taxon>Bacillati</taxon>
        <taxon>Bacillota</taxon>
        <taxon>Bacilli</taxon>
        <taxon>Bacillales</taxon>
        <taxon>Thermoactinomycetaceae</taxon>
        <taxon>Thermoflavimicrobium</taxon>
    </lineage>
</organism>
<accession>A0A364K422</accession>
<comment type="caution">
    <text evidence="1">The sequence shown here is derived from an EMBL/GenBank/DDBJ whole genome shotgun (WGS) entry which is preliminary data.</text>
</comment>
<sequence>MSLHPNFYRGRVCLNVLAKDIENAKEIVEVTEGHVVIGVLSKNYATVEEAIEGMNAYAVEIDNAVSIGLGSGDPNQWKMVAEICKKFKPQHVNQVFTGVGYTRALVSNDETFINGLVSPTGQIGCVNIATGPISSQQESATVPIETAIAMLKDMGGNSIKYFPMRGLETKEEYQAVAKVCAAEDFYLEPTGGLDLANFAEILEIPLRAGVKKVIPHVYSSIINKATGKTKIEDVQKLYKTIKRLVDQYA</sequence>
<dbReference type="NCBIfam" id="NF047796">
    <property type="entry name" value="DhDoxPGlucAldDagF"/>
    <property type="match status" value="1"/>
</dbReference>
<dbReference type="Proteomes" id="UP000251213">
    <property type="component" value="Unassembled WGS sequence"/>
</dbReference>